<dbReference type="CDD" id="cd00158">
    <property type="entry name" value="RHOD"/>
    <property type="match status" value="1"/>
</dbReference>
<keyword evidence="3" id="KW-1185">Reference proteome</keyword>
<dbReference type="Gene3D" id="3.40.250.10">
    <property type="entry name" value="Rhodanese-like domain"/>
    <property type="match status" value="1"/>
</dbReference>
<dbReference type="KEGG" id="aia:AWH56_002430"/>
<dbReference type="AlphaFoldDB" id="A0A7S7RC50"/>
<dbReference type="RefSeq" id="WP_131800473.1">
    <property type="nucleotide sequence ID" value="NZ_CP063356.2"/>
</dbReference>
<dbReference type="Proteomes" id="UP000180175">
    <property type="component" value="Chromosome"/>
</dbReference>
<dbReference type="PROSITE" id="PS50206">
    <property type="entry name" value="RHODANESE_3"/>
    <property type="match status" value="1"/>
</dbReference>
<dbReference type="InterPro" id="IPR036873">
    <property type="entry name" value="Rhodanese-like_dom_sf"/>
</dbReference>
<dbReference type="InterPro" id="IPR001763">
    <property type="entry name" value="Rhodanese-like_dom"/>
</dbReference>
<evidence type="ECO:0000313" key="2">
    <source>
        <dbReference type="EMBL" id="QOY36558.1"/>
    </source>
</evidence>
<feature type="domain" description="Rhodanese" evidence="1">
    <location>
        <begin position="13"/>
        <end position="47"/>
    </location>
</feature>
<organism evidence="2 3">
    <name type="scientific">Anaerobacillus isosaccharinicus</name>
    <dbReference type="NCBI Taxonomy" id="1532552"/>
    <lineage>
        <taxon>Bacteria</taxon>
        <taxon>Bacillati</taxon>
        <taxon>Bacillota</taxon>
        <taxon>Bacilli</taxon>
        <taxon>Bacillales</taxon>
        <taxon>Bacillaceae</taxon>
        <taxon>Anaerobacillus</taxon>
    </lineage>
</organism>
<sequence length="48" mass="5627">MAVSYFKDALHFIVCRSGNRSELADEWLQQRGLKVKNMVGGMIEWVRR</sequence>
<accession>A0A7S7RC50</accession>
<evidence type="ECO:0000313" key="3">
    <source>
        <dbReference type="Proteomes" id="UP000180175"/>
    </source>
</evidence>
<protein>
    <submittedName>
        <fullName evidence="2">Rhodanese-like domain-containing protein</fullName>
    </submittedName>
</protein>
<reference evidence="2 3" key="1">
    <citation type="journal article" date="2017" name="Genome Announc.">
        <title>Draft Genome Sequences of Four Alkaliphilic Bacteria Belonging to the Anaerobacillus Genus.</title>
        <authorList>
            <person name="Bassil N.M."/>
            <person name="Lloyd J.R."/>
        </authorList>
    </citation>
    <scope>NUCLEOTIDE SEQUENCE [LARGE SCALE GENOMIC DNA]</scope>
    <source>
        <strain evidence="2 3">NB2006</strain>
    </source>
</reference>
<gene>
    <name evidence="2" type="ORF">AWH56_002430</name>
</gene>
<evidence type="ECO:0000259" key="1">
    <source>
        <dbReference type="PROSITE" id="PS50206"/>
    </source>
</evidence>
<dbReference type="SUPFAM" id="SSF52821">
    <property type="entry name" value="Rhodanese/Cell cycle control phosphatase"/>
    <property type="match status" value="1"/>
</dbReference>
<dbReference type="OrthoDB" id="9800872at2"/>
<reference evidence="2 3" key="2">
    <citation type="journal article" date="2019" name="Int. J. Syst. Evol. Microbiol.">
        <title>Anaerobacillus isosaccharinicus sp. nov., an alkaliphilic bacterium which degrades isosaccharinic acid.</title>
        <authorList>
            <person name="Bassil N.M."/>
            <person name="Lloyd J.R."/>
        </authorList>
    </citation>
    <scope>NUCLEOTIDE SEQUENCE [LARGE SCALE GENOMIC DNA]</scope>
    <source>
        <strain evidence="2 3">NB2006</strain>
    </source>
</reference>
<name>A0A7S7RC50_9BACI</name>
<dbReference type="EMBL" id="CP063356">
    <property type="protein sequence ID" value="QOY36558.1"/>
    <property type="molecule type" value="Genomic_DNA"/>
</dbReference>
<proteinExistence type="predicted"/>